<comment type="caution">
    <text evidence="2">The sequence shown here is derived from an EMBL/GenBank/DDBJ whole genome shotgun (WGS) entry which is preliminary data.</text>
</comment>
<feature type="non-terminal residue" evidence="2">
    <location>
        <position position="140"/>
    </location>
</feature>
<dbReference type="InterPro" id="IPR025668">
    <property type="entry name" value="Tnp_DDE_dom"/>
</dbReference>
<protein>
    <submittedName>
        <fullName evidence="2">Transposase</fullName>
    </submittedName>
</protein>
<keyword evidence="3" id="KW-1185">Reference proteome</keyword>
<evidence type="ECO:0000259" key="1">
    <source>
        <dbReference type="Pfam" id="PF13751"/>
    </source>
</evidence>
<evidence type="ECO:0000313" key="2">
    <source>
        <dbReference type="EMBL" id="MCY9697660.1"/>
    </source>
</evidence>
<reference evidence="2 3" key="1">
    <citation type="submission" date="2022-05" db="EMBL/GenBank/DDBJ databases">
        <title>Genome Sequencing of Bee-Associated Microbes.</title>
        <authorList>
            <person name="Dunlap C."/>
        </authorList>
    </citation>
    <scope>NUCLEOTIDE SEQUENCE [LARGE SCALE GENOMIC DNA]</scope>
    <source>
        <strain evidence="2 3">NRRL B-14421</strain>
    </source>
</reference>
<evidence type="ECO:0000313" key="3">
    <source>
        <dbReference type="Proteomes" id="UP001527099"/>
    </source>
</evidence>
<dbReference type="Proteomes" id="UP001527099">
    <property type="component" value="Unassembled WGS sequence"/>
</dbReference>
<feature type="domain" description="Transposase DDE" evidence="1">
    <location>
        <begin position="67"/>
        <end position="139"/>
    </location>
</feature>
<dbReference type="Pfam" id="PF13751">
    <property type="entry name" value="DDE_Tnp_1_6"/>
    <property type="match status" value="1"/>
</dbReference>
<accession>A0ABT4GNE9</accession>
<organism evidence="2 3">
    <name type="scientific">Paenibacillus alginolyticus</name>
    <dbReference type="NCBI Taxonomy" id="59839"/>
    <lineage>
        <taxon>Bacteria</taxon>
        <taxon>Bacillati</taxon>
        <taxon>Bacillota</taxon>
        <taxon>Bacilli</taxon>
        <taxon>Bacillales</taxon>
        <taxon>Paenibacillaceae</taxon>
        <taxon>Paenibacillus</taxon>
    </lineage>
</organism>
<dbReference type="EMBL" id="JAMDMX010000159">
    <property type="protein sequence ID" value="MCY9697660.1"/>
    <property type="molecule type" value="Genomic_DNA"/>
</dbReference>
<sequence>MLLDAGYDYESIYSEARKSKTWALIDNNPCYVKKDEQEDEHFRPLCLKGHSYIYDSLDRRYDALKFVQPKDKCQSCPLLSDGTCKKVIKIKVSDNRRKYTFPARGSEAHEKLYDQRTAVERVFAYLKGQFQLDNVRHRGG</sequence>
<name>A0ABT4GNE9_9BACL</name>
<gene>
    <name evidence="2" type="ORF">M5X19_33115</name>
</gene>
<proteinExistence type="predicted"/>